<dbReference type="Gene3D" id="1.50.10.10">
    <property type="match status" value="1"/>
</dbReference>
<keyword evidence="18" id="KW-1185">Reference proteome</keyword>
<evidence type="ECO:0000256" key="8">
    <source>
        <dbReference type="ARBA" id="ARBA00022989"/>
    </source>
</evidence>
<keyword evidence="5 13" id="KW-0378">Hydrolase</keyword>
<comment type="subcellular location">
    <subcellularLocation>
        <location evidence="1 13">Endoplasmic reticulum membrane</location>
        <topology evidence="1 13">Single-pass type II membrane protein</topology>
    </subcellularLocation>
</comment>
<dbReference type="Pfam" id="PF03200">
    <property type="entry name" value="Glyco_hydro_63"/>
    <property type="match status" value="1"/>
</dbReference>
<reference evidence="17 18" key="1">
    <citation type="submission" date="2019-07" db="EMBL/GenBank/DDBJ databases">
        <title>Draft genome assembly of a fouling barnacle, Amphibalanus amphitrite (Darwin, 1854): The first reference genome for Thecostraca.</title>
        <authorList>
            <person name="Kim W."/>
        </authorList>
    </citation>
    <scope>NUCLEOTIDE SEQUENCE [LARGE SCALE GENOMIC DNA]</scope>
    <source>
        <strain evidence="17">SNU_AA5</strain>
        <tissue evidence="17">Soma without cirri and trophi</tissue>
    </source>
</reference>
<evidence type="ECO:0000259" key="16">
    <source>
        <dbReference type="Pfam" id="PF16923"/>
    </source>
</evidence>
<evidence type="ECO:0000313" key="18">
    <source>
        <dbReference type="Proteomes" id="UP000440578"/>
    </source>
</evidence>
<feature type="domain" description="Glycosyl hydrolase family 63 C-terminal" evidence="15">
    <location>
        <begin position="335"/>
        <end position="821"/>
    </location>
</feature>
<comment type="pathway">
    <text evidence="2">Glycan metabolism; N-glycan degradation.</text>
</comment>
<dbReference type="InterPro" id="IPR031335">
    <property type="entry name" value="Glyco_hydro_63_C"/>
</dbReference>
<dbReference type="Pfam" id="PF16923">
    <property type="entry name" value="Glyco_hydro_63N"/>
    <property type="match status" value="1"/>
</dbReference>
<dbReference type="GO" id="GO:0006487">
    <property type="term" value="P:protein N-linked glycosylation"/>
    <property type="evidence" value="ECO:0007669"/>
    <property type="project" value="UniProtKB-UniRule"/>
</dbReference>
<keyword evidence="11 13" id="KW-0326">Glycosidase</keyword>
<keyword evidence="9 13" id="KW-0472">Membrane</keyword>
<accession>A0A6A4WE39</accession>
<dbReference type="GO" id="GO:0009311">
    <property type="term" value="P:oligosaccharide metabolic process"/>
    <property type="evidence" value="ECO:0007669"/>
    <property type="project" value="UniProtKB-UniRule"/>
</dbReference>
<dbReference type="GO" id="GO:0005789">
    <property type="term" value="C:endoplasmic reticulum membrane"/>
    <property type="evidence" value="ECO:0007669"/>
    <property type="project" value="UniProtKB-SubCell"/>
</dbReference>
<dbReference type="OrthoDB" id="410058at2759"/>
<organism evidence="17 18">
    <name type="scientific">Amphibalanus amphitrite</name>
    <name type="common">Striped barnacle</name>
    <name type="synonym">Balanus amphitrite</name>
    <dbReference type="NCBI Taxonomy" id="1232801"/>
    <lineage>
        <taxon>Eukaryota</taxon>
        <taxon>Metazoa</taxon>
        <taxon>Ecdysozoa</taxon>
        <taxon>Arthropoda</taxon>
        <taxon>Crustacea</taxon>
        <taxon>Multicrustacea</taxon>
        <taxon>Cirripedia</taxon>
        <taxon>Thoracica</taxon>
        <taxon>Thoracicalcarea</taxon>
        <taxon>Balanomorpha</taxon>
        <taxon>Balanoidea</taxon>
        <taxon>Balanidae</taxon>
        <taxon>Amphibalaninae</taxon>
        <taxon>Amphibalanus</taxon>
    </lineage>
</organism>
<evidence type="ECO:0000256" key="2">
    <source>
        <dbReference type="ARBA" id="ARBA00004740"/>
    </source>
</evidence>
<evidence type="ECO:0000313" key="17">
    <source>
        <dbReference type="EMBL" id="KAF0305927.1"/>
    </source>
</evidence>
<dbReference type="InterPro" id="IPR008928">
    <property type="entry name" value="6-hairpin_glycosidase_sf"/>
</dbReference>
<dbReference type="AlphaFoldDB" id="A0A6A4WE39"/>
<proteinExistence type="inferred from homology"/>
<evidence type="ECO:0000256" key="13">
    <source>
        <dbReference type="RuleBase" id="RU368089"/>
    </source>
</evidence>
<feature type="compositionally biased region" description="Pro residues" evidence="14">
    <location>
        <begin position="640"/>
        <end position="658"/>
    </location>
</feature>
<dbReference type="InterPro" id="IPR038518">
    <property type="entry name" value="Glyco_hydro_63N_sf"/>
</dbReference>
<comment type="caution">
    <text evidence="17">The sequence shown here is derived from an EMBL/GenBank/DDBJ whole genome shotgun (WGS) entry which is preliminary data.</text>
</comment>
<dbReference type="EC" id="3.2.1.106" evidence="12 13"/>
<evidence type="ECO:0000256" key="4">
    <source>
        <dbReference type="ARBA" id="ARBA00022692"/>
    </source>
</evidence>
<dbReference type="InterPro" id="IPR012341">
    <property type="entry name" value="6hp_glycosidase-like_sf"/>
</dbReference>
<evidence type="ECO:0000256" key="6">
    <source>
        <dbReference type="ARBA" id="ARBA00022824"/>
    </source>
</evidence>
<dbReference type="FunFam" id="1.50.10.10:FF:000009">
    <property type="entry name" value="mannosyl-oligosaccharide glucosidase"/>
    <property type="match status" value="1"/>
</dbReference>
<evidence type="ECO:0000259" key="15">
    <source>
        <dbReference type="Pfam" id="PF03200"/>
    </source>
</evidence>
<dbReference type="SUPFAM" id="SSF48208">
    <property type="entry name" value="Six-hairpin glycosidases"/>
    <property type="match status" value="1"/>
</dbReference>
<gene>
    <name evidence="17" type="primary">Mogs</name>
    <name evidence="17" type="ORF">FJT64_022483</name>
</gene>
<evidence type="ECO:0000256" key="1">
    <source>
        <dbReference type="ARBA" id="ARBA00004648"/>
    </source>
</evidence>
<keyword evidence="7" id="KW-0735">Signal-anchor</keyword>
<evidence type="ECO:0000256" key="14">
    <source>
        <dbReference type="SAM" id="MobiDB-lite"/>
    </source>
</evidence>
<evidence type="ECO:0000256" key="10">
    <source>
        <dbReference type="ARBA" id="ARBA00023180"/>
    </source>
</evidence>
<dbReference type="GO" id="GO:0004573">
    <property type="term" value="F:Glc3Man9GlcNAc2 oligosaccharide glucosidase activity"/>
    <property type="evidence" value="ECO:0007669"/>
    <property type="project" value="UniProtKB-UniRule"/>
</dbReference>
<evidence type="ECO:0000256" key="11">
    <source>
        <dbReference type="ARBA" id="ARBA00023295"/>
    </source>
</evidence>
<comment type="function">
    <text evidence="13">Cleaves the distal alpha 1,2-linked glucose residue from the Glc(3)Man(9)GlcNAc(2) oligosaccharide precursor.</text>
</comment>
<feature type="transmembrane region" description="Helical" evidence="13">
    <location>
        <begin position="41"/>
        <end position="62"/>
    </location>
</feature>
<evidence type="ECO:0000256" key="12">
    <source>
        <dbReference type="ARBA" id="ARBA00038888"/>
    </source>
</evidence>
<evidence type="ECO:0000256" key="5">
    <source>
        <dbReference type="ARBA" id="ARBA00022801"/>
    </source>
</evidence>
<dbReference type="EMBL" id="VIIS01000710">
    <property type="protein sequence ID" value="KAF0305927.1"/>
    <property type="molecule type" value="Genomic_DNA"/>
</dbReference>
<dbReference type="InterPro" id="IPR031631">
    <property type="entry name" value="Glyco_hydro_63N"/>
</dbReference>
<comment type="catalytic activity">
    <reaction evidence="13">
        <text>N(4)-(alpha-D-Glc-(1-&gt;2)-alpha-D-Glc-(1-&gt;3)-alpha-D-Glc-(1-&gt;3)-alpha-D-Man-(1-&gt;2)-alpha-D-Man-(1-&gt;2)-alpha-D-Man-(1-&gt;3)-[alpha-D-Man-(1-&gt;2)-alpha-D-Man-(1-&gt;3)-[alpha-D-Man-(1-&gt;2)-alpha-D-Man-(1-&gt;6)]-alpha-D-Man-(1-&gt;6)]-beta-D-Man-(1-&gt;4)-beta-D-GlcNAc-(1-&gt;4)-beta-D-GlcNAc)-L-asparaginyl-[protein] + H2O = N(4)-(alpha-D-Glc-(1-&gt;3)-alpha-D-Glc-(1-&gt;3)-alpha-D-Man-(1-&gt;2)-alpha-D-Man-(1-&gt;2)-alpha-D-Man-(1-&gt;3)-[alpha-D-Man-(1-&gt;2)-alpha-D-Man-(1-&gt;3)-[alpha-D-Man-(1-&gt;2)-alpha-D-Man-(1-&gt;6)]-alpha-D-Man-(1-&gt;6)]-beta-D-Man-(1-&gt;4)-beta-D-GlcNAc-(1-&gt;4)-beta-D-GlcNAc)-L-asparaginyl-[protein] + beta-D-glucose</text>
        <dbReference type="Rhea" id="RHEA:55988"/>
        <dbReference type="Rhea" id="RHEA-COMP:12806"/>
        <dbReference type="Rhea" id="RHEA-COMP:14355"/>
        <dbReference type="ChEBI" id="CHEBI:15377"/>
        <dbReference type="ChEBI" id="CHEBI:15903"/>
        <dbReference type="ChEBI" id="CHEBI:59082"/>
        <dbReference type="ChEBI" id="CHEBI:132537"/>
        <dbReference type="EC" id="3.2.1.106"/>
    </reaction>
</comment>
<keyword evidence="6 13" id="KW-0256">Endoplasmic reticulum</keyword>
<sequence>MGKARHRGPPAAGPASGAANSGPYPRQKRAPPAGDGGSGGVVSLLVWLAAGVLLSVGGYLAYQGYMERRVNTPLAAPKAADPPAADDRYWGSYRPGAYFGLKARHPRSPVTGLMWFTPAMFQGGELPLRHWCEQGDGLDRYGWLQHDGRHFGVQELVDKHIRLETTFVKRPGGEHGGDWTARIKATPKTDELNGIQVSLLYYIALDDEAGPEDALATDAAGDTLRAVHGTSEALGPFTMSFHVSSGRLQRQFYLAARAPGLHQLRETAVRGFRLVQTADQRYIGLVGEMFGAGAERTPNFVVFQAVAAAPFELEVRFESGSASAERPAPLGGQLYDLLLAKHREEFARTFERKFSLAQKGYSAEELRFAQAALSNMVGGIGYFYGSSLVQSRYNAEPVPYWPASLYTAVPSRSFFPRGFLWDEGFHNLLLSQWDMDISRDIVAHWLDLMNTEGWIPREQILGSEARSKVPTEFVVQRNSNANPPTLLLSLNAMVRRMGSHPTETDRDYLRRLWPRLRTWYAWFNDTQTGELAGSYRWRGRDPRAVNELNPKTLTSGLDDFPRASHPNADERHVDLRCWMALASSLLADIGDVIDEPAQQYRRTFDFLADPARLDALHWSEQLGAFADFGLHTDSVRLVRPPAPAPDRPGQRPPPPPPGLVRRADQQPELRFVNALGYVGLFPLLLQLLPADSPRLARLLDNMEDPRGLWTEFGLRSLAKTAPLYNRKNTEHDPPYWRGPIWININFLAVRALRFYGDTPGPHQERAKQVYDKLRHALVRNIVKEYKRTGYVWEQYNDKTGWGQGCRPFTGWSALVVLIMAETY</sequence>
<comment type="similarity">
    <text evidence="3 13">Belongs to the glycosyl hydrolase 63 family.</text>
</comment>
<dbReference type="Proteomes" id="UP000440578">
    <property type="component" value="Unassembled WGS sequence"/>
</dbReference>
<keyword evidence="8 13" id="KW-1133">Transmembrane helix</keyword>
<evidence type="ECO:0000256" key="3">
    <source>
        <dbReference type="ARBA" id="ARBA00010833"/>
    </source>
</evidence>
<feature type="compositionally biased region" description="Low complexity" evidence="14">
    <location>
        <begin position="9"/>
        <end position="23"/>
    </location>
</feature>
<feature type="region of interest" description="Disordered" evidence="14">
    <location>
        <begin position="1"/>
        <end position="35"/>
    </location>
</feature>
<name>A0A6A4WE39_AMPAM</name>
<protein>
    <recommendedName>
        <fullName evidence="12 13">Mannosyl-oligosaccharide glucosidase</fullName>
        <ecNumber evidence="12 13">3.2.1.106</ecNumber>
    </recommendedName>
</protein>
<keyword evidence="10" id="KW-0325">Glycoprotein</keyword>
<feature type="region of interest" description="Disordered" evidence="14">
    <location>
        <begin position="636"/>
        <end position="662"/>
    </location>
</feature>
<evidence type="ECO:0000256" key="7">
    <source>
        <dbReference type="ARBA" id="ARBA00022968"/>
    </source>
</evidence>
<dbReference type="PANTHER" id="PTHR10412">
    <property type="entry name" value="MANNOSYL-OLIGOSACCHARIDE GLUCOSIDASE"/>
    <property type="match status" value="1"/>
</dbReference>
<evidence type="ECO:0000256" key="9">
    <source>
        <dbReference type="ARBA" id="ARBA00023136"/>
    </source>
</evidence>
<dbReference type="PANTHER" id="PTHR10412:SF11">
    <property type="entry name" value="MANNOSYL-OLIGOSACCHARIDE GLUCOSIDASE"/>
    <property type="match status" value="1"/>
</dbReference>
<dbReference type="Gene3D" id="2.70.98.110">
    <property type="entry name" value="Glycosyl hydrolase family 63, N-terminal domain"/>
    <property type="match status" value="1"/>
</dbReference>
<keyword evidence="4 13" id="KW-0812">Transmembrane</keyword>
<dbReference type="InterPro" id="IPR004888">
    <property type="entry name" value="Glycoside_hydrolase_63"/>
</dbReference>
<feature type="domain" description="Glycosyl hydrolase family 63 N-terminal" evidence="16">
    <location>
        <begin position="89"/>
        <end position="271"/>
    </location>
</feature>